<dbReference type="RefSeq" id="WP_336405148.1">
    <property type="nucleotide sequence ID" value="NZ_JBAPLU010000016.1"/>
</dbReference>
<evidence type="ECO:0000256" key="5">
    <source>
        <dbReference type="ARBA" id="ARBA00022989"/>
    </source>
</evidence>
<feature type="transmembrane region" description="Helical" evidence="7">
    <location>
        <begin position="227"/>
        <end position="244"/>
    </location>
</feature>
<name>A0ABU8DWH1_9ACTN</name>
<feature type="transmembrane region" description="Helical" evidence="7">
    <location>
        <begin position="49"/>
        <end position="70"/>
    </location>
</feature>
<reference evidence="9 10" key="1">
    <citation type="submission" date="2024-03" db="EMBL/GenBank/DDBJ databases">
        <title>Draft genome sequence of Klenkia sp. LSe6-5.</title>
        <authorList>
            <person name="Duangmal K."/>
            <person name="Chantavorakit T."/>
        </authorList>
    </citation>
    <scope>NUCLEOTIDE SEQUENCE [LARGE SCALE GENOMIC DNA]</scope>
    <source>
        <strain evidence="9 10">LSe6-5</strain>
    </source>
</reference>
<sequence length="420" mass="43009">MSRGWALDTRPLRIPAFRRLFAGVTVTMLGQQMTLVAVPFQVFQLTGSSFLVGVTSAVALVPLVVFGLLGGAIADAVDRRRLMLATSIGAAVTSALLAVQAGLGWDNLAVLWVLTAFVSAFAAVNQPTRSAAIPAVVGPALVPAANALAMTVRQIGVIAGPLLAGVLIGQGELFLTYVVDALGFAAAVWLVRGLPPLPVLGAAGRVRLGSAIRGVGEGFAFLRTQPVLLMTFVVDVVAMLFAWPQAVFPQLSETTFAGDANSLGWLYAGISIGSLAMGLTSGWVSRVDRQGAVVLAAIAVWGVAIVGFGFAGSLWFAVLCLAVAGAGDMVSAVLRSSMLQLAAPDDMRGRMQGVFIVVVAGGPRLGDLRAGALASAFGVSVAMWTGGVVIVVAMAVVAVAVPSFWLFRASRVAPAAQTGG</sequence>
<dbReference type="Pfam" id="PF05977">
    <property type="entry name" value="MFS_3"/>
    <property type="match status" value="1"/>
</dbReference>
<keyword evidence="5 7" id="KW-1133">Transmembrane helix</keyword>
<feature type="domain" description="Major facilitator superfamily (MFS) profile" evidence="8">
    <location>
        <begin position="219"/>
        <end position="420"/>
    </location>
</feature>
<protein>
    <submittedName>
        <fullName evidence="9">MFS transporter</fullName>
    </submittedName>
</protein>
<gene>
    <name evidence="9" type="ORF">TEK04_14945</name>
</gene>
<dbReference type="PROSITE" id="PS50850">
    <property type="entry name" value="MFS"/>
    <property type="match status" value="1"/>
</dbReference>
<evidence type="ECO:0000256" key="6">
    <source>
        <dbReference type="ARBA" id="ARBA00023136"/>
    </source>
</evidence>
<evidence type="ECO:0000256" key="7">
    <source>
        <dbReference type="SAM" id="Phobius"/>
    </source>
</evidence>
<dbReference type="InterPro" id="IPR036259">
    <property type="entry name" value="MFS_trans_sf"/>
</dbReference>
<evidence type="ECO:0000256" key="2">
    <source>
        <dbReference type="ARBA" id="ARBA00022448"/>
    </source>
</evidence>
<proteinExistence type="predicted"/>
<evidence type="ECO:0000256" key="4">
    <source>
        <dbReference type="ARBA" id="ARBA00022692"/>
    </source>
</evidence>
<dbReference type="PANTHER" id="PTHR23513">
    <property type="entry name" value="INTEGRAL MEMBRANE EFFLUX PROTEIN-RELATED"/>
    <property type="match status" value="1"/>
</dbReference>
<comment type="subcellular location">
    <subcellularLocation>
        <location evidence="1">Cell inner membrane</location>
        <topology evidence="1">Multi-pass membrane protein</topology>
    </subcellularLocation>
</comment>
<feature type="transmembrane region" description="Helical" evidence="7">
    <location>
        <begin position="383"/>
        <end position="407"/>
    </location>
</feature>
<keyword evidence="10" id="KW-1185">Reference proteome</keyword>
<dbReference type="EMBL" id="JBAPLU010000016">
    <property type="protein sequence ID" value="MEI4273023.1"/>
    <property type="molecule type" value="Genomic_DNA"/>
</dbReference>
<dbReference type="SUPFAM" id="SSF103473">
    <property type="entry name" value="MFS general substrate transporter"/>
    <property type="match status" value="1"/>
</dbReference>
<feature type="transmembrane region" description="Helical" evidence="7">
    <location>
        <begin position="20"/>
        <end position="43"/>
    </location>
</feature>
<keyword evidence="4 7" id="KW-0812">Transmembrane</keyword>
<dbReference type="CDD" id="cd06173">
    <property type="entry name" value="MFS_MefA_like"/>
    <property type="match status" value="1"/>
</dbReference>
<dbReference type="Proteomes" id="UP001361570">
    <property type="component" value="Unassembled WGS sequence"/>
</dbReference>
<feature type="transmembrane region" description="Helical" evidence="7">
    <location>
        <begin position="264"/>
        <end position="284"/>
    </location>
</feature>
<keyword evidence="6 7" id="KW-0472">Membrane</keyword>
<feature type="transmembrane region" description="Helical" evidence="7">
    <location>
        <begin position="291"/>
        <end position="308"/>
    </location>
</feature>
<evidence type="ECO:0000256" key="3">
    <source>
        <dbReference type="ARBA" id="ARBA00022475"/>
    </source>
</evidence>
<evidence type="ECO:0000313" key="10">
    <source>
        <dbReference type="Proteomes" id="UP001361570"/>
    </source>
</evidence>
<dbReference type="InterPro" id="IPR010290">
    <property type="entry name" value="TM_effector"/>
</dbReference>
<feature type="transmembrane region" description="Helical" evidence="7">
    <location>
        <begin position="109"/>
        <end position="126"/>
    </location>
</feature>
<evidence type="ECO:0000256" key="1">
    <source>
        <dbReference type="ARBA" id="ARBA00004429"/>
    </source>
</evidence>
<feature type="transmembrane region" description="Helical" evidence="7">
    <location>
        <begin position="82"/>
        <end position="103"/>
    </location>
</feature>
<keyword evidence="2" id="KW-0813">Transport</keyword>
<evidence type="ECO:0000313" key="9">
    <source>
        <dbReference type="EMBL" id="MEI4273023.1"/>
    </source>
</evidence>
<accession>A0ABU8DWH1</accession>
<comment type="caution">
    <text evidence="9">The sequence shown here is derived from an EMBL/GenBank/DDBJ whole genome shotgun (WGS) entry which is preliminary data.</text>
</comment>
<dbReference type="Gene3D" id="1.20.1250.20">
    <property type="entry name" value="MFS general substrate transporter like domains"/>
    <property type="match status" value="1"/>
</dbReference>
<feature type="transmembrane region" description="Helical" evidence="7">
    <location>
        <begin position="147"/>
        <end position="168"/>
    </location>
</feature>
<keyword evidence="3" id="KW-1003">Cell membrane</keyword>
<dbReference type="InterPro" id="IPR020846">
    <property type="entry name" value="MFS_dom"/>
</dbReference>
<dbReference type="PANTHER" id="PTHR23513:SF9">
    <property type="entry name" value="ENTEROBACTIN EXPORTER ENTS"/>
    <property type="match status" value="1"/>
</dbReference>
<organism evidence="9 10">
    <name type="scientific">Klenkia sesuvii</name>
    <dbReference type="NCBI Taxonomy" id="3103137"/>
    <lineage>
        <taxon>Bacteria</taxon>
        <taxon>Bacillati</taxon>
        <taxon>Actinomycetota</taxon>
        <taxon>Actinomycetes</taxon>
        <taxon>Geodermatophilales</taxon>
        <taxon>Geodermatophilaceae</taxon>
        <taxon>Klenkia</taxon>
    </lineage>
</organism>
<evidence type="ECO:0000259" key="8">
    <source>
        <dbReference type="PROSITE" id="PS50850"/>
    </source>
</evidence>